<dbReference type="Gene3D" id="3.40.50.2300">
    <property type="match status" value="2"/>
</dbReference>
<dbReference type="Pfam" id="PF13377">
    <property type="entry name" value="Peripla_BP_3"/>
    <property type="match status" value="1"/>
</dbReference>
<dbReference type="CDD" id="cd01392">
    <property type="entry name" value="HTH_LacI"/>
    <property type="match status" value="1"/>
</dbReference>
<reference evidence="6" key="2">
    <citation type="submission" date="2020-09" db="EMBL/GenBank/DDBJ databases">
        <authorList>
            <person name="Wu Z."/>
        </authorList>
    </citation>
    <scope>NUCLEOTIDE SEQUENCE</scope>
    <source>
        <strain evidence="6">SC17</strain>
    </source>
</reference>
<keyword evidence="1" id="KW-0805">Transcription regulation</keyword>
<gene>
    <name evidence="6" type="ORF">ICJ84_07490</name>
</gene>
<dbReference type="GO" id="GO:0003700">
    <property type="term" value="F:DNA-binding transcription factor activity"/>
    <property type="evidence" value="ECO:0007669"/>
    <property type="project" value="TreeGrafter"/>
</dbReference>
<dbReference type="PROSITE" id="PS50932">
    <property type="entry name" value="HTH_LACI_2"/>
    <property type="match status" value="1"/>
</dbReference>
<dbReference type="PANTHER" id="PTHR30146:SF109">
    <property type="entry name" value="HTH-TYPE TRANSCRIPTIONAL REGULATOR GALS"/>
    <property type="match status" value="1"/>
</dbReference>
<evidence type="ECO:0000313" key="6">
    <source>
        <dbReference type="EMBL" id="MBD0835271.1"/>
    </source>
</evidence>
<dbReference type="InterPro" id="IPR046335">
    <property type="entry name" value="LacI/GalR-like_sensor"/>
</dbReference>
<keyword evidence="7" id="KW-1185">Reference proteome</keyword>
<dbReference type="Proteomes" id="UP000602057">
    <property type="component" value="Unassembled WGS sequence"/>
</dbReference>
<keyword evidence="2 6" id="KW-0238">DNA-binding</keyword>
<evidence type="ECO:0000256" key="2">
    <source>
        <dbReference type="ARBA" id="ARBA00023125"/>
    </source>
</evidence>
<dbReference type="SMART" id="SM00354">
    <property type="entry name" value="HTH_LACI"/>
    <property type="match status" value="1"/>
</dbReference>
<evidence type="ECO:0000256" key="4">
    <source>
        <dbReference type="SAM" id="Coils"/>
    </source>
</evidence>
<dbReference type="SUPFAM" id="SSF53822">
    <property type="entry name" value="Periplasmic binding protein-like I"/>
    <property type="match status" value="1"/>
</dbReference>
<evidence type="ECO:0000259" key="5">
    <source>
        <dbReference type="PROSITE" id="PS50932"/>
    </source>
</evidence>
<sequence length="357" mass="39858">MKKKVTLKQIARELDVSVSTVSRALADSKEIGENTRRRIQAYAKFLNYKPNNIALSLKNKKTKTIGVLIPEIVHHFFSTVIRGIEIVANERGYNVIVGLSNESFSKEVLNMEMLANGSIDGFVLSISKETLLKQDYHHFNETINQGIPIVMFDRVVNEVECDKVIVDDFKGSVKAVKKLIANGCKHIGLITTMDYVSVGRLRTQGYLRALEESQMYAAPNLILKLDDMVSLEENLDVLENEIEQLFKKNPKIDGVFAVNELYAVTAMKVAKKLGLAIPDDLQVIGFTDGVLSKHASPSLTIVSQHGQKIGEKAADLLIDRLEMDEDDGDANISDNTREQAFETCVIETEIIERESTK</sequence>
<dbReference type="EMBL" id="JACVXC010000002">
    <property type="protein sequence ID" value="MBD0835271.1"/>
    <property type="molecule type" value="Genomic_DNA"/>
</dbReference>
<dbReference type="CDD" id="cd06267">
    <property type="entry name" value="PBP1_LacI_sugar_binding-like"/>
    <property type="match status" value="1"/>
</dbReference>
<dbReference type="InterPro" id="IPR010982">
    <property type="entry name" value="Lambda_DNA-bd_dom_sf"/>
</dbReference>
<accession>A0A8J6Q779</accession>
<dbReference type="InterPro" id="IPR028082">
    <property type="entry name" value="Peripla_BP_I"/>
</dbReference>
<keyword evidence="3" id="KW-0804">Transcription</keyword>
<feature type="coiled-coil region" evidence="4">
    <location>
        <begin position="221"/>
        <end position="248"/>
    </location>
</feature>
<evidence type="ECO:0000256" key="3">
    <source>
        <dbReference type="ARBA" id="ARBA00023163"/>
    </source>
</evidence>
<dbReference type="PANTHER" id="PTHR30146">
    <property type="entry name" value="LACI-RELATED TRANSCRIPTIONAL REPRESSOR"/>
    <property type="match status" value="1"/>
</dbReference>
<dbReference type="GO" id="GO:0000976">
    <property type="term" value="F:transcription cis-regulatory region binding"/>
    <property type="evidence" value="ECO:0007669"/>
    <property type="project" value="TreeGrafter"/>
</dbReference>
<evidence type="ECO:0000256" key="1">
    <source>
        <dbReference type="ARBA" id="ARBA00023015"/>
    </source>
</evidence>
<name>A0A8J6Q779_9FLAO</name>
<dbReference type="Gene3D" id="1.10.260.40">
    <property type="entry name" value="lambda repressor-like DNA-binding domains"/>
    <property type="match status" value="1"/>
</dbReference>
<dbReference type="AlphaFoldDB" id="A0A8J6Q779"/>
<comment type="caution">
    <text evidence="6">The sequence shown here is derived from an EMBL/GenBank/DDBJ whole genome shotgun (WGS) entry which is preliminary data.</text>
</comment>
<feature type="domain" description="HTH lacI-type" evidence="5">
    <location>
        <begin position="5"/>
        <end position="59"/>
    </location>
</feature>
<dbReference type="InterPro" id="IPR000843">
    <property type="entry name" value="HTH_LacI"/>
</dbReference>
<protein>
    <submittedName>
        <fullName evidence="6">LacI family DNA-binding transcriptional regulator</fullName>
    </submittedName>
</protein>
<keyword evidence="4" id="KW-0175">Coiled coil</keyword>
<organism evidence="6 7">
    <name type="scientific">Aestuariibaculum suncheonense</name>
    <dbReference type="NCBI Taxonomy" id="1028745"/>
    <lineage>
        <taxon>Bacteria</taxon>
        <taxon>Pseudomonadati</taxon>
        <taxon>Bacteroidota</taxon>
        <taxon>Flavobacteriia</taxon>
        <taxon>Flavobacteriales</taxon>
        <taxon>Flavobacteriaceae</taxon>
    </lineage>
</organism>
<dbReference type="SUPFAM" id="SSF47413">
    <property type="entry name" value="lambda repressor-like DNA-binding domains"/>
    <property type="match status" value="1"/>
</dbReference>
<dbReference type="RefSeq" id="WP_188215751.1">
    <property type="nucleotide sequence ID" value="NZ_BAABGH010000010.1"/>
</dbReference>
<reference evidence="6" key="1">
    <citation type="journal article" date="2013" name="Int. J. Syst. Evol. Microbiol.">
        <title>Aestuariibaculum suncheonense gen. nov., sp. nov., a marine bacterium of the family Flavobacteriaceae isolated from a tidal flat and emended descriptions of the genera Gaetbulibacter and Tamlana.</title>
        <authorList>
            <person name="Jeong S.H."/>
            <person name="Park M.S."/>
            <person name="Jin H.M."/>
            <person name="Lee K."/>
            <person name="Park W."/>
            <person name="Jeon C.O."/>
        </authorList>
    </citation>
    <scope>NUCLEOTIDE SEQUENCE</scope>
    <source>
        <strain evidence="6">SC17</strain>
    </source>
</reference>
<evidence type="ECO:0000313" key="7">
    <source>
        <dbReference type="Proteomes" id="UP000602057"/>
    </source>
</evidence>
<dbReference type="Pfam" id="PF00356">
    <property type="entry name" value="LacI"/>
    <property type="match status" value="1"/>
</dbReference>
<proteinExistence type="predicted"/>